<reference evidence="1" key="1">
    <citation type="submission" date="2022-10" db="EMBL/GenBank/DDBJ databases">
        <title>The complete genomes of actinobacterial strains from the NBC collection.</title>
        <authorList>
            <person name="Joergensen T.S."/>
            <person name="Alvarez Arevalo M."/>
            <person name="Sterndorff E.B."/>
            <person name="Faurdal D."/>
            <person name="Vuksanovic O."/>
            <person name="Mourched A.-S."/>
            <person name="Charusanti P."/>
            <person name="Shaw S."/>
            <person name="Blin K."/>
            <person name="Weber T."/>
        </authorList>
    </citation>
    <scope>NUCLEOTIDE SEQUENCE</scope>
    <source>
        <strain evidence="1">NBC 01771</strain>
    </source>
</reference>
<name>A0ACD4ZJU5_9ACTN</name>
<proteinExistence type="predicted"/>
<organism evidence="1 2">
    <name type="scientific">Streptomyces scopuliridis</name>
    <dbReference type="NCBI Taxonomy" id="452529"/>
    <lineage>
        <taxon>Bacteria</taxon>
        <taxon>Bacillati</taxon>
        <taxon>Actinomycetota</taxon>
        <taxon>Actinomycetes</taxon>
        <taxon>Kitasatosporales</taxon>
        <taxon>Streptomycetaceae</taxon>
        <taxon>Streptomyces</taxon>
    </lineage>
</organism>
<evidence type="ECO:0000313" key="1">
    <source>
        <dbReference type="EMBL" id="WSB98430.1"/>
    </source>
</evidence>
<gene>
    <name evidence="1" type="ORF">OG835_16290</name>
</gene>
<protein>
    <submittedName>
        <fullName evidence="1">Uncharacterized protein</fullName>
    </submittedName>
</protein>
<sequence length="85" mass="9439">MEPIQAPAPAPNPWDRPWPTTAPQHVTERAALVIEDDGPVIRAYYEDLIQIRQQQAVRRGTLAFALDGLDFGPDVIHGKRLPTTA</sequence>
<evidence type="ECO:0000313" key="2">
    <source>
        <dbReference type="Proteomes" id="UP001348369"/>
    </source>
</evidence>
<dbReference type="Proteomes" id="UP001348369">
    <property type="component" value="Chromosome"/>
</dbReference>
<keyword evidence="2" id="KW-1185">Reference proteome</keyword>
<dbReference type="EMBL" id="CP109109">
    <property type="protein sequence ID" value="WSB98430.1"/>
    <property type="molecule type" value="Genomic_DNA"/>
</dbReference>
<accession>A0ACD4ZJU5</accession>